<dbReference type="EMBL" id="WRXN01000008">
    <property type="protein sequence ID" value="MVT10342.1"/>
    <property type="molecule type" value="Genomic_DNA"/>
</dbReference>
<dbReference type="Pfam" id="PF00326">
    <property type="entry name" value="Peptidase_S9"/>
    <property type="match status" value="1"/>
</dbReference>
<organism evidence="4 5">
    <name type="scientific">Chitinophaga tropicalis</name>
    <dbReference type="NCBI Taxonomy" id="2683588"/>
    <lineage>
        <taxon>Bacteria</taxon>
        <taxon>Pseudomonadati</taxon>
        <taxon>Bacteroidota</taxon>
        <taxon>Chitinophagia</taxon>
        <taxon>Chitinophagales</taxon>
        <taxon>Chitinophagaceae</taxon>
        <taxon>Chitinophaga</taxon>
    </lineage>
</organism>
<evidence type="ECO:0000259" key="2">
    <source>
        <dbReference type="Pfam" id="PF00326"/>
    </source>
</evidence>
<feature type="signal peptide" evidence="1">
    <location>
        <begin position="1"/>
        <end position="22"/>
    </location>
</feature>
<reference evidence="4 5" key="1">
    <citation type="submission" date="2019-12" db="EMBL/GenBank/DDBJ databases">
        <title>Chitinophaga sp. strain ysch24 (GDMCC 1.1355), whole genome shotgun sequence.</title>
        <authorList>
            <person name="Zhang X."/>
        </authorList>
    </citation>
    <scope>NUCLEOTIDE SEQUENCE [LARGE SCALE GENOMIC DNA]</scope>
    <source>
        <strain evidence="5">ysch24</strain>
    </source>
</reference>
<dbReference type="Gene3D" id="3.40.50.1820">
    <property type="entry name" value="alpha/beta hydrolase"/>
    <property type="match status" value="1"/>
</dbReference>
<feature type="chain" id="PRO_5029709834" evidence="1">
    <location>
        <begin position="23"/>
        <end position="740"/>
    </location>
</feature>
<evidence type="ECO:0000313" key="5">
    <source>
        <dbReference type="Proteomes" id="UP000461730"/>
    </source>
</evidence>
<protein>
    <submittedName>
        <fullName evidence="4">Prolyl oligopeptidase family serine peptidase</fullName>
    </submittedName>
</protein>
<proteinExistence type="predicted"/>
<feature type="domain" description="Dipeptidylpeptidase IV N-terminal" evidence="3">
    <location>
        <begin position="122"/>
        <end position="448"/>
    </location>
</feature>
<accession>A0A7K1U7M4</accession>
<keyword evidence="5" id="KW-1185">Reference proteome</keyword>
<dbReference type="PANTHER" id="PTHR11731">
    <property type="entry name" value="PROTEASE FAMILY S9B,C DIPEPTIDYL-PEPTIDASE IV-RELATED"/>
    <property type="match status" value="1"/>
</dbReference>
<feature type="domain" description="Peptidase S9 prolyl oligopeptidase catalytic" evidence="2">
    <location>
        <begin position="538"/>
        <end position="736"/>
    </location>
</feature>
<gene>
    <name evidence="4" type="ORF">GO493_18865</name>
</gene>
<dbReference type="GO" id="GO:0006508">
    <property type="term" value="P:proteolysis"/>
    <property type="evidence" value="ECO:0007669"/>
    <property type="project" value="InterPro"/>
</dbReference>
<dbReference type="SUPFAM" id="SSF82171">
    <property type="entry name" value="DPP6 N-terminal domain-like"/>
    <property type="match status" value="1"/>
</dbReference>
<dbReference type="InterPro" id="IPR002469">
    <property type="entry name" value="Peptidase_S9B_N"/>
</dbReference>
<dbReference type="PANTHER" id="PTHR11731:SF118">
    <property type="entry name" value="BLR1971 PROTEIN"/>
    <property type="match status" value="1"/>
</dbReference>
<dbReference type="Pfam" id="PF00930">
    <property type="entry name" value="DPPIV_N"/>
    <property type="match status" value="1"/>
</dbReference>
<dbReference type="InterPro" id="IPR001375">
    <property type="entry name" value="Peptidase_S9_cat"/>
</dbReference>
<dbReference type="RefSeq" id="WP_157307786.1">
    <property type="nucleotide sequence ID" value="NZ_WRXN01000008.1"/>
</dbReference>
<dbReference type="InterPro" id="IPR029058">
    <property type="entry name" value="AB_hydrolase_fold"/>
</dbReference>
<dbReference type="InterPro" id="IPR050278">
    <property type="entry name" value="Serine_Prot_S9B/DPPIV"/>
</dbReference>
<dbReference type="SUPFAM" id="SSF53474">
    <property type="entry name" value="alpha/beta-Hydrolases"/>
    <property type="match status" value="1"/>
</dbReference>
<sequence length="740" mass="85366">MLRHTFNILLTTLCLVPVGLSAQQQTDPAGYFDAPNLAKQVGSLTVVPFFIKDTDKFWFSASDSAENDYYLVDPTNGTRRVISDRVFLAARLYELRKEKIDTSAIRVSMPGVSRREGMQVIYRESRYKYDLVSGKLTENKQDEKKYADWRTGLSPDRKWQLVSKGHNLYLRRLRDSAETKLSADGELWYSFNLNDDDTSLTRESSTDAVWIKGTAQFYVIRKDRRRIGTMSVLHTLYPPRPRIETYKYELPGDKEVTQYELFVGDAEKGTFTRINTNRWKDQELEVLYGGSKVYFVRKKRTRDEMELCSVSLQDTAVKVLIHEVSRPYINEDLFAAAILNDGEDILWWSDRSGWGHYYLYNGNGQLKKQLTAGEWTAGKVAKIDTVARKLYFYGYGRQKDINPYYAFLYSVDLQGRDLRLLTPENATHHVFIDPQGKYFVDNYSRIDLEPRTIVRSTSGRMVMEVWKPDISRLYRYGWKKPEMFRIKAADGVTDLYGIMWKPFNFDSAHRYPVISQVYPGPQTETVWSEFTILDRYNNTALAQTGCIVVCMGHRGGSPYRSKAYHTYGYGQLRDYALADDKYGLQQLAARYPFIDTTRIGIFGHSGGGMMAVTALCTYPDFYKVAVASSGNHDNYIYNRTWGETFQGIQQKDDSTFSFSVPLNQELAGRLKGHLLLVTGEVDANVHPGNTYRMVNALIQAGKDFDMLVLPGQSHTYEGKHKEYFQQRLRNYFKQYFIGIF</sequence>
<evidence type="ECO:0000256" key="1">
    <source>
        <dbReference type="SAM" id="SignalP"/>
    </source>
</evidence>
<evidence type="ECO:0000259" key="3">
    <source>
        <dbReference type="Pfam" id="PF00930"/>
    </source>
</evidence>
<dbReference type="Proteomes" id="UP000461730">
    <property type="component" value="Unassembled WGS sequence"/>
</dbReference>
<dbReference type="AlphaFoldDB" id="A0A7K1U7M4"/>
<comment type="caution">
    <text evidence="4">The sequence shown here is derived from an EMBL/GenBank/DDBJ whole genome shotgun (WGS) entry which is preliminary data.</text>
</comment>
<dbReference type="GO" id="GO:0008236">
    <property type="term" value="F:serine-type peptidase activity"/>
    <property type="evidence" value="ECO:0007669"/>
    <property type="project" value="InterPro"/>
</dbReference>
<keyword evidence="1" id="KW-0732">Signal</keyword>
<evidence type="ECO:0000313" key="4">
    <source>
        <dbReference type="EMBL" id="MVT10342.1"/>
    </source>
</evidence>
<dbReference type="Gene3D" id="2.140.10.30">
    <property type="entry name" value="Dipeptidylpeptidase IV, N-terminal domain"/>
    <property type="match status" value="1"/>
</dbReference>
<name>A0A7K1U7M4_9BACT</name>